<dbReference type="GO" id="GO:0016810">
    <property type="term" value="F:hydrolase activity, acting on carbon-nitrogen (but not peptide) bonds"/>
    <property type="evidence" value="ECO:0007669"/>
    <property type="project" value="InterPro"/>
</dbReference>
<dbReference type="Pfam" id="PF01522">
    <property type="entry name" value="Polysacc_deac_1"/>
    <property type="match status" value="1"/>
</dbReference>
<comment type="similarity">
    <text evidence="2">Belongs to the polysaccharide deacetylase family.</text>
</comment>
<dbReference type="SUPFAM" id="SSF88713">
    <property type="entry name" value="Glycoside hydrolase/deacetylase"/>
    <property type="match status" value="1"/>
</dbReference>
<dbReference type="GO" id="GO:0016020">
    <property type="term" value="C:membrane"/>
    <property type="evidence" value="ECO:0007669"/>
    <property type="project" value="TreeGrafter"/>
</dbReference>
<dbReference type="InterPro" id="IPR011330">
    <property type="entry name" value="Glyco_hydro/deAcase_b/a-brl"/>
</dbReference>
<dbReference type="PROSITE" id="PS51677">
    <property type="entry name" value="NODB"/>
    <property type="match status" value="1"/>
</dbReference>
<reference evidence="9 10" key="1">
    <citation type="submission" date="2020-08" db="EMBL/GenBank/DDBJ databases">
        <title>Genomic Encyclopedia of Type Strains, Phase IV (KMG-IV): sequencing the most valuable type-strain genomes for metagenomic binning, comparative biology and taxonomic classification.</title>
        <authorList>
            <person name="Goeker M."/>
        </authorList>
    </citation>
    <scope>NUCLEOTIDE SEQUENCE [LARGE SCALE GENOMIC DNA]</scope>
    <source>
        <strain evidence="9 10">DSM 26385</strain>
    </source>
</reference>
<dbReference type="Gene3D" id="3.20.20.370">
    <property type="entry name" value="Glycoside hydrolase/deacetylase"/>
    <property type="match status" value="1"/>
</dbReference>
<dbReference type="CDD" id="cd10917">
    <property type="entry name" value="CE4_NodB_like_6s_7s"/>
    <property type="match status" value="1"/>
</dbReference>
<comment type="function">
    <text evidence="1">Is involved in generating a small heat-stable compound (Nod), an acylated oligomer of N-acetylglucosamine, that stimulates mitosis in various plant protoplasts.</text>
</comment>
<dbReference type="InterPro" id="IPR050248">
    <property type="entry name" value="Polysacc_deacetylase_ArnD"/>
</dbReference>
<dbReference type="InterPro" id="IPR002509">
    <property type="entry name" value="NODB_dom"/>
</dbReference>
<dbReference type="Proteomes" id="UP000584824">
    <property type="component" value="Unassembled WGS sequence"/>
</dbReference>
<dbReference type="RefSeq" id="WP_183790534.1">
    <property type="nucleotide sequence ID" value="NZ_JACIDU010000004.1"/>
</dbReference>
<protein>
    <recommendedName>
        <fullName evidence="3">Chitooligosaccharide deacetylase</fullName>
    </recommendedName>
    <alternativeName>
        <fullName evidence="6">Nodulation protein B</fullName>
    </alternativeName>
</protein>
<evidence type="ECO:0000256" key="4">
    <source>
        <dbReference type="ARBA" id="ARBA00022723"/>
    </source>
</evidence>
<evidence type="ECO:0000313" key="9">
    <source>
        <dbReference type="EMBL" id="MBB4102699.1"/>
    </source>
</evidence>
<feature type="domain" description="NodB homology" evidence="8">
    <location>
        <begin position="85"/>
        <end position="264"/>
    </location>
</feature>
<evidence type="ECO:0000256" key="5">
    <source>
        <dbReference type="ARBA" id="ARBA00022801"/>
    </source>
</evidence>
<sequence length="284" mass="30158">MLSRIFTAVIASSLLLAGCAGKREIEGSSSLRTSFVPSPSLSKPKDADDPVPLSPAAWMHPGNPASFAGRTVTVTPGQPIKLRAKEVALTFDDGPVPGKTERILASLDQYHVKATFLMVGQMAATYPKIARDVAERGHTIGTHTFDHKNLAAIGFDAAMADIARGEKAVAKATGETPGIFRFPYLADSRRLRGAIVAKGAAIVDVDVDSKDYFRSSPAEVAARTLAALRKHNGGIILMHDIHARTATMLPALLAQMKAEGYKIVTLKPVHGSTRTEPLLVASAD</sequence>
<dbReference type="GO" id="GO:0005975">
    <property type="term" value="P:carbohydrate metabolic process"/>
    <property type="evidence" value="ECO:0007669"/>
    <property type="project" value="InterPro"/>
</dbReference>
<evidence type="ECO:0000256" key="2">
    <source>
        <dbReference type="ARBA" id="ARBA00010973"/>
    </source>
</evidence>
<evidence type="ECO:0000256" key="3">
    <source>
        <dbReference type="ARBA" id="ARBA00020071"/>
    </source>
</evidence>
<dbReference type="GO" id="GO:0046872">
    <property type="term" value="F:metal ion binding"/>
    <property type="evidence" value="ECO:0007669"/>
    <property type="project" value="UniProtKB-KW"/>
</dbReference>
<feature type="region of interest" description="Disordered" evidence="7">
    <location>
        <begin position="31"/>
        <end position="53"/>
    </location>
</feature>
<gene>
    <name evidence="9" type="ORF">GGQ66_001242</name>
</gene>
<dbReference type="PANTHER" id="PTHR10587:SF133">
    <property type="entry name" value="CHITIN DEACETYLASE 1-RELATED"/>
    <property type="match status" value="1"/>
</dbReference>
<dbReference type="PROSITE" id="PS51257">
    <property type="entry name" value="PROKAR_LIPOPROTEIN"/>
    <property type="match status" value="1"/>
</dbReference>
<evidence type="ECO:0000259" key="8">
    <source>
        <dbReference type="PROSITE" id="PS51677"/>
    </source>
</evidence>
<keyword evidence="4" id="KW-0479">Metal-binding</keyword>
<keyword evidence="5" id="KW-0378">Hydrolase</keyword>
<dbReference type="PANTHER" id="PTHR10587">
    <property type="entry name" value="GLYCOSYL TRANSFERASE-RELATED"/>
    <property type="match status" value="1"/>
</dbReference>
<organism evidence="9 10">
    <name type="scientific">Allorhizobium borbori</name>
    <dbReference type="NCBI Taxonomy" id="485907"/>
    <lineage>
        <taxon>Bacteria</taxon>
        <taxon>Pseudomonadati</taxon>
        <taxon>Pseudomonadota</taxon>
        <taxon>Alphaproteobacteria</taxon>
        <taxon>Hyphomicrobiales</taxon>
        <taxon>Rhizobiaceae</taxon>
        <taxon>Rhizobium/Agrobacterium group</taxon>
        <taxon>Allorhizobium</taxon>
    </lineage>
</organism>
<keyword evidence="10" id="KW-1185">Reference proteome</keyword>
<evidence type="ECO:0000256" key="6">
    <source>
        <dbReference type="ARBA" id="ARBA00032976"/>
    </source>
</evidence>
<accession>A0A7W6P1E6</accession>
<dbReference type="AlphaFoldDB" id="A0A7W6P1E6"/>
<name>A0A7W6P1E6_9HYPH</name>
<dbReference type="EMBL" id="JACIDU010000004">
    <property type="protein sequence ID" value="MBB4102699.1"/>
    <property type="molecule type" value="Genomic_DNA"/>
</dbReference>
<evidence type="ECO:0000256" key="1">
    <source>
        <dbReference type="ARBA" id="ARBA00003236"/>
    </source>
</evidence>
<evidence type="ECO:0000313" key="10">
    <source>
        <dbReference type="Proteomes" id="UP000584824"/>
    </source>
</evidence>
<evidence type="ECO:0000256" key="7">
    <source>
        <dbReference type="SAM" id="MobiDB-lite"/>
    </source>
</evidence>
<proteinExistence type="inferred from homology"/>
<feature type="compositionally biased region" description="Polar residues" evidence="7">
    <location>
        <begin position="31"/>
        <end position="41"/>
    </location>
</feature>
<comment type="caution">
    <text evidence="9">The sequence shown here is derived from an EMBL/GenBank/DDBJ whole genome shotgun (WGS) entry which is preliminary data.</text>
</comment>